<evidence type="ECO:0000313" key="10">
    <source>
        <dbReference type="Proteomes" id="UP000243900"/>
    </source>
</evidence>
<comment type="similarity">
    <text evidence="2 7">Belongs to the ExbD/TolR family.</text>
</comment>
<evidence type="ECO:0000313" key="9">
    <source>
        <dbReference type="EMBL" id="PQA32663.1"/>
    </source>
</evidence>
<evidence type="ECO:0000256" key="1">
    <source>
        <dbReference type="ARBA" id="ARBA00004162"/>
    </source>
</evidence>
<dbReference type="Pfam" id="PF02472">
    <property type="entry name" value="ExbD"/>
    <property type="match status" value="1"/>
</dbReference>
<keyword evidence="7" id="KW-0813">Transport</keyword>
<evidence type="ECO:0000256" key="3">
    <source>
        <dbReference type="ARBA" id="ARBA00022475"/>
    </source>
</evidence>
<evidence type="ECO:0000256" key="7">
    <source>
        <dbReference type="RuleBase" id="RU003879"/>
    </source>
</evidence>
<comment type="caution">
    <text evidence="9">The sequence shown here is derived from an EMBL/GenBank/DDBJ whole genome shotgun (WGS) entry which is preliminary data.</text>
</comment>
<dbReference type="GO" id="GO:0015031">
    <property type="term" value="P:protein transport"/>
    <property type="evidence" value="ECO:0007669"/>
    <property type="project" value="UniProtKB-KW"/>
</dbReference>
<keyword evidence="10" id="KW-1185">Reference proteome</keyword>
<dbReference type="GO" id="GO:0005886">
    <property type="term" value="C:plasma membrane"/>
    <property type="evidence" value="ECO:0007669"/>
    <property type="project" value="UniProtKB-SubCell"/>
</dbReference>
<accession>A0A2P6AQW2</accession>
<feature type="transmembrane region" description="Helical" evidence="8">
    <location>
        <begin position="20"/>
        <end position="41"/>
    </location>
</feature>
<evidence type="ECO:0000256" key="4">
    <source>
        <dbReference type="ARBA" id="ARBA00022692"/>
    </source>
</evidence>
<evidence type="ECO:0000256" key="8">
    <source>
        <dbReference type="SAM" id="Phobius"/>
    </source>
</evidence>
<dbReference type="InterPro" id="IPR003400">
    <property type="entry name" value="ExbD"/>
</dbReference>
<reference evidence="10" key="1">
    <citation type="submission" date="2018-02" db="EMBL/GenBank/DDBJ databases">
        <title>Genome sequencing of Solimonas sp. HR-BB.</title>
        <authorList>
            <person name="Lee Y."/>
            <person name="Jeon C.O."/>
        </authorList>
    </citation>
    <scope>NUCLEOTIDE SEQUENCE [LARGE SCALE GENOMIC DNA]</scope>
    <source>
        <strain evidence="10">HR-E</strain>
    </source>
</reference>
<sequence>MAFGSFEKGEEIEANAEINMIPFIDVMLVLLIIFMITMPMMTNAVKVDLPKASSQPLASTTKPVDLAVLGSGQILVNGDAVDIASLETHLQQFSADTEVHLRADRKTPYEVVARVLAAASEAGLAKVGFVTDLPE</sequence>
<gene>
    <name evidence="9" type="ORF">C5O18_08790</name>
</gene>
<dbReference type="Proteomes" id="UP000243900">
    <property type="component" value="Unassembled WGS sequence"/>
</dbReference>
<protein>
    <submittedName>
        <fullName evidence="9">Biopolymer transporter ExbD</fullName>
    </submittedName>
</protein>
<comment type="subcellular location">
    <subcellularLocation>
        <location evidence="1">Cell membrane</location>
        <topology evidence="1">Single-pass membrane protein</topology>
    </subcellularLocation>
    <subcellularLocation>
        <location evidence="7">Cell membrane</location>
        <topology evidence="7">Single-pass type II membrane protein</topology>
    </subcellularLocation>
</comment>
<proteinExistence type="inferred from homology"/>
<keyword evidence="4 7" id="KW-0812">Transmembrane</keyword>
<evidence type="ECO:0000256" key="6">
    <source>
        <dbReference type="ARBA" id="ARBA00023136"/>
    </source>
</evidence>
<organism evidence="9 10">
    <name type="scientific">Amnimonas aquatica</name>
    <dbReference type="NCBI Taxonomy" id="2094561"/>
    <lineage>
        <taxon>Bacteria</taxon>
        <taxon>Pseudomonadati</taxon>
        <taxon>Pseudomonadota</taxon>
        <taxon>Gammaproteobacteria</taxon>
        <taxon>Moraxellales</taxon>
        <taxon>Moraxellaceae</taxon>
        <taxon>Amnimonas</taxon>
    </lineage>
</organism>
<dbReference type="AlphaFoldDB" id="A0A2P6AQW2"/>
<dbReference type="PANTHER" id="PTHR30558:SF7">
    <property type="entry name" value="TOL-PAL SYSTEM PROTEIN TOLR"/>
    <property type="match status" value="1"/>
</dbReference>
<dbReference type="OrthoDB" id="9798629at2"/>
<dbReference type="GO" id="GO:0022857">
    <property type="term" value="F:transmembrane transporter activity"/>
    <property type="evidence" value="ECO:0007669"/>
    <property type="project" value="InterPro"/>
</dbReference>
<dbReference type="EMBL" id="PTQZ01000260">
    <property type="protein sequence ID" value="PQA32663.1"/>
    <property type="molecule type" value="Genomic_DNA"/>
</dbReference>
<evidence type="ECO:0000256" key="5">
    <source>
        <dbReference type="ARBA" id="ARBA00022989"/>
    </source>
</evidence>
<name>A0A2P6AQW2_9GAMM</name>
<dbReference type="PANTHER" id="PTHR30558">
    <property type="entry name" value="EXBD MEMBRANE COMPONENT OF PMF-DRIVEN MACROMOLECULE IMPORT SYSTEM"/>
    <property type="match status" value="1"/>
</dbReference>
<dbReference type="Gene3D" id="3.30.420.270">
    <property type="match status" value="1"/>
</dbReference>
<keyword evidence="6 8" id="KW-0472">Membrane</keyword>
<evidence type="ECO:0000256" key="2">
    <source>
        <dbReference type="ARBA" id="ARBA00005811"/>
    </source>
</evidence>
<keyword evidence="7" id="KW-0653">Protein transport</keyword>
<keyword evidence="3" id="KW-1003">Cell membrane</keyword>
<keyword evidence="5 8" id="KW-1133">Transmembrane helix</keyword>
<dbReference type="RefSeq" id="WP_105193208.1">
    <property type="nucleotide sequence ID" value="NZ_PTQZ01000260.1"/>
</dbReference>